<reference evidence="1 2" key="1">
    <citation type="journal article" date="2020" name="Mol. Biol. Evol.">
        <title>Distinct Expression and Methylation Patterns for Genes with Different Fates following a Single Whole-Genome Duplication in Flowering Plants.</title>
        <authorList>
            <person name="Shi T."/>
            <person name="Rahmani R.S."/>
            <person name="Gugger P.F."/>
            <person name="Wang M."/>
            <person name="Li H."/>
            <person name="Zhang Y."/>
            <person name="Li Z."/>
            <person name="Wang Q."/>
            <person name="Van de Peer Y."/>
            <person name="Marchal K."/>
            <person name="Chen J."/>
        </authorList>
    </citation>
    <scope>NUCLEOTIDE SEQUENCE [LARGE SCALE GENOMIC DNA]</scope>
    <source>
        <tissue evidence="1">Leaf</tissue>
    </source>
</reference>
<accession>A0A822Y534</accession>
<gene>
    <name evidence="1" type="ORF">HUJ06_026182</name>
</gene>
<proteinExistence type="predicted"/>
<keyword evidence="2" id="KW-1185">Reference proteome</keyword>
<protein>
    <submittedName>
        <fullName evidence="1">Uncharacterized protein</fullName>
    </submittedName>
</protein>
<sequence length="22" mass="2555">MMILCCVVFFSSLFVLFLNLSK</sequence>
<dbReference type="Proteomes" id="UP000607653">
    <property type="component" value="Unassembled WGS sequence"/>
</dbReference>
<organism evidence="1 2">
    <name type="scientific">Nelumbo nucifera</name>
    <name type="common">Sacred lotus</name>
    <dbReference type="NCBI Taxonomy" id="4432"/>
    <lineage>
        <taxon>Eukaryota</taxon>
        <taxon>Viridiplantae</taxon>
        <taxon>Streptophyta</taxon>
        <taxon>Embryophyta</taxon>
        <taxon>Tracheophyta</taxon>
        <taxon>Spermatophyta</taxon>
        <taxon>Magnoliopsida</taxon>
        <taxon>Proteales</taxon>
        <taxon>Nelumbonaceae</taxon>
        <taxon>Nelumbo</taxon>
    </lineage>
</organism>
<dbReference type="EMBL" id="DUZY01000001">
    <property type="protein sequence ID" value="DAD24718.1"/>
    <property type="molecule type" value="Genomic_DNA"/>
</dbReference>
<dbReference type="AlphaFoldDB" id="A0A822Y534"/>
<comment type="caution">
    <text evidence="1">The sequence shown here is derived from an EMBL/GenBank/DDBJ whole genome shotgun (WGS) entry which is preliminary data.</text>
</comment>
<evidence type="ECO:0000313" key="2">
    <source>
        <dbReference type="Proteomes" id="UP000607653"/>
    </source>
</evidence>
<name>A0A822Y534_NELNU</name>
<evidence type="ECO:0000313" key="1">
    <source>
        <dbReference type="EMBL" id="DAD24718.1"/>
    </source>
</evidence>